<dbReference type="RefSeq" id="XP_043134423.1">
    <property type="nucleotide sequence ID" value="XM_043275434.1"/>
</dbReference>
<dbReference type="GO" id="GO:0030163">
    <property type="term" value="P:protein catabolic process"/>
    <property type="evidence" value="ECO:0007669"/>
    <property type="project" value="TreeGrafter"/>
</dbReference>
<dbReference type="KEGG" id="ache:ACHE_21359S"/>
<dbReference type="Proteomes" id="UP000637239">
    <property type="component" value="Chromosome 2"/>
</dbReference>
<evidence type="ECO:0000259" key="1">
    <source>
        <dbReference type="Pfam" id="PF00795"/>
    </source>
</evidence>
<gene>
    <name evidence="2" type="primary">NTA1</name>
    <name evidence="2" type="ORF">ACHE_21359S</name>
</gene>
<dbReference type="AlphaFoldDB" id="A0A7R7VJK4"/>
<dbReference type="GO" id="GO:0070773">
    <property type="term" value="F:protein-N-terminal glutamine amidohydrolase activity"/>
    <property type="evidence" value="ECO:0007669"/>
    <property type="project" value="InterPro"/>
</dbReference>
<dbReference type="GO" id="GO:0008418">
    <property type="term" value="F:protein-N-terminal asparagine amidohydrolase activity"/>
    <property type="evidence" value="ECO:0007669"/>
    <property type="project" value="InterPro"/>
</dbReference>
<keyword evidence="2" id="KW-0378">Hydrolase</keyword>
<reference evidence="2" key="1">
    <citation type="submission" date="2021-01" db="EMBL/GenBank/DDBJ databases">
        <authorList>
            <consortium name="Aspergillus chevalieri M1 genome sequencing consortium"/>
            <person name="Kazuki M."/>
            <person name="Futagami T."/>
        </authorList>
    </citation>
    <scope>NUCLEOTIDE SEQUENCE</scope>
    <source>
        <strain evidence="2">M1</strain>
    </source>
</reference>
<reference evidence="2" key="2">
    <citation type="submission" date="2021-02" db="EMBL/GenBank/DDBJ databases">
        <title>Aspergillus chevalieri M1 genome sequence.</title>
        <authorList>
            <person name="Kadooka C."/>
            <person name="Mori K."/>
            <person name="Futagami T."/>
        </authorList>
    </citation>
    <scope>NUCLEOTIDE SEQUENCE</scope>
    <source>
        <strain evidence="2">M1</strain>
    </source>
</reference>
<dbReference type="Gene3D" id="3.60.110.10">
    <property type="entry name" value="Carbon-nitrogen hydrolase"/>
    <property type="match status" value="1"/>
</dbReference>
<protein>
    <submittedName>
        <fullName evidence="2">Carbon-nitrogen hydrolase</fullName>
    </submittedName>
</protein>
<feature type="domain" description="CN hydrolase" evidence="1">
    <location>
        <begin position="105"/>
        <end position="276"/>
    </location>
</feature>
<proteinExistence type="predicted"/>
<evidence type="ECO:0000313" key="2">
    <source>
        <dbReference type="EMBL" id="BCR85901.1"/>
    </source>
</evidence>
<dbReference type="PANTHER" id="PTHR11750:SF26">
    <property type="entry name" value="PROTEIN N-TERMINAL AMIDASE"/>
    <property type="match status" value="1"/>
</dbReference>
<dbReference type="GeneID" id="66980260"/>
<dbReference type="InterPro" id="IPR039703">
    <property type="entry name" value="Nta1"/>
</dbReference>
<keyword evidence="3" id="KW-1185">Reference proteome</keyword>
<dbReference type="Pfam" id="PF00795">
    <property type="entry name" value="CN_hydrolase"/>
    <property type="match status" value="1"/>
</dbReference>
<evidence type="ECO:0000313" key="3">
    <source>
        <dbReference type="Proteomes" id="UP000637239"/>
    </source>
</evidence>
<dbReference type="EMBL" id="AP024417">
    <property type="protein sequence ID" value="BCR85901.1"/>
    <property type="molecule type" value="Genomic_DNA"/>
</dbReference>
<dbReference type="SUPFAM" id="SSF56317">
    <property type="entry name" value="Carbon-nitrogen hydrolase"/>
    <property type="match status" value="1"/>
</dbReference>
<sequence>MGHMTSLSGFEYYHASLDKHGIQQQLKEHNIPIKILFKKYLSVIRPYLNPRVTSHPASNINHHPTLRPVNSTNTQIRSGLPALIPPHHKKLFSKIQEINHKNEMKIATLQFSPKLGDTAGNIKRADELLKNGGRSTTLGKANRIEELKPDILVLSEMALTGYNFPNLEAVKPYLEEAGMGPCGIWAKETAKKFGCKVCVGYPEVERSGEGGGKEMYYNSLLVVDEKGEILANYRKTFLYYTDETWAAEGDAGRGFRHISFPRQGQQQQQEVATSFGICMDINPYRFEAPWTAWEFANRILDTRSQLVLLSMAWLTHSDREELQALHTKPELGTFNYWVQRLMPLFRRHMEHSSGLGGEDEGEKRMIVVFANRVGEEEGHGEDKEPVRYAGTSAVLGFSQRAGSGSGAGSEDGDGIDVKILCWDIMGATEEGVCFANTGEDPEMVFSLAKDNP</sequence>
<dbReference type="PANTHER" id="PTHR11750">
    <property type="entry name" value="PROTEIN N-TERMINAL AMIDASE"/>
    <property type="match status" value="1"/>
</dbReference>
<dbReference type="InterPro" id="IPR036526">
    <property type="entry name" value="C-N_Hydrolase_sf"/>
</dbReference>
<name>A0A7R7VJK4_ASPCH</name>
<accession>A0A7R7VJK4</accession>
<dbReference type="InterPro" id="IPR003010">
    <property type="entry name" value="C-N_Hydrolase"/>
</dbReference>
<organism evidence="2 3">
    <name type="scientific">Aspergillus chevalieri</name>
    <name type="common">Eurotium chevalieri</name>
    <dbReference type="NCBI Taxonomy" id="182096"/>
    <lineage>
        <taxon>Eukaryota</taxon>
        <taxon>Fungi</taxon>
        <taxon>Dikarya</taxon>
        <taxon>Ascomycota</taxon>
        <taxon>Pezizomycotina</taxon>
        <taxon>Eurotiomycetes</taxon>
        <taxon>Eurotiomycetidae</taxon>
        <taxon>Eurotiales</taxon>
        <taxon>Aspergillaceae</taxon>
        <taxon>Aspergillus</taxon>
        <taxon>Aspergillus subgen. Aspergillus</taxon>
    </lineage>
</organism>